<dbReference type="STRING" id="105351.A0A401KCW0"/>
<dbReference type="GO" id="GO:0016020">
    <property type="term" value="C:membrane"/>
    <property type="evidence" value="ECO:0007669"/>
    <property type="project" value="UniProtKB-SubCell"/>
</dbReference>
<dbReference type="PANTHER" id="PTHR11785">
    <property type="entry name" value="AMINO ACID TRANSPORTER"/>
    <property type="match status" value="1"/>
</dbReference>
<feature type="transmembrane region" description="Helical" evidence="5">
    <location>
        <begin position="367"/>
        <end position="387"/>
    </location>
</feature>
<name>A0A401KCW0_ASPAW</name>
<feature type="transmembrane region" description="Helical" evidence="5">
    <location>
        <begin position="322"/>
        <end position="346"/>
    </location>
</feature>
<feature type="transmembrane region" description="Helical" evidence="5">
    <location>
        <begin position="41"/>
        <end position="62"/>
    </location>
</feature>
<keyword evidence="4 5" id="KW-0472">Membrane</keyword>
<dbReference type="PANTHER" id="PTHR11785:SF532">
    <property type="entry name" value="TRANSPORTER, PUTATIVE (EUROFUNG)-RELATED"/>
    <property type="match status" value="1"/>
</dbReference>
<feature type="transmembrane region" description="Helical" evidence="5">
    <location>
        <begin position="271"/>
        <end position="294"/>
    </location>
</feature>
<evidence type="ECO:0000256" key="4">
    <source>
        <dbReference type="ARBA" id="ARBA00023136"/>
    </source>
</evidence>
<evidence type="ECO:0000313" key="7">
    <source>
        <dbReference type="Proteomes" id="UP000286921"/>
    </source>
</evidence>
<feature type="transmembrane region" description="Helical" evidence="5">
    <location>
        <begin position="69"/>
        <end position="90"/>
    </location>
</feature>
<evidence type="ECO:0000313" key="6">
    <source>
        <dbReference type="EMBL" id="GCB17144.1"/>
    </source>
</evidence>
<feature type="transmembrane region" description="Helical" evidence="5">
    <location>
        <begin position="115"/>
        <end position="136"/>
    </location>
</feature>
<comment type="subcellular location">
    <subcellularLocation>
        <location evidence="1">Membrane</location>
        <topology evidence="1">Multi-pass membrane protein</topology>
    </subcellularLocation>
</comment>
<keyword evidence="2 5" id="KW-0812">Transmembrane</keyword>
<dbReference type="PIRSF" id="PIRSF006060">
    <property type="entry name" value="AA_transporter"/>
    <property type="match status" value="1"/>
</dbReference>
<dbReference type="Pfam" id="PF13520">
    <property type="entry name" value="AA_permease_2"/>
    <property type="match status" value="1"/>
</dbReference>
<dbReference type="InterPro" id="IPR050598">
    <property type="entry name" value="AminoAcid_Transporter"/>
</dbReference>
<dbReference type="AlphaFoldDB" id="A0A401KCW0"/>
<dbReference type="InterPro" id="IPR002293">
    <property type="entry name" value="AA/rel_permease1"/>
</dbReference>
<sequence length="525" mass="57626">MAEEHTPLLDRLPTISNNNDQDGCKPFQRSLNGQHVSWKSAYMLMMSRMVGAGVFATPGVVAQTVGSPGLALLVWIMGAGITACQTAVILEFGCMLPRSGGEKVYLEFVYQQPRWLMSTIFAVRAVMMMTTANNSIIFGEYMMHGLSPNPSNCARKIAALSLLLACATLHGLFLRLGIQVQNALGWCKISMLLFMILTAVGTVILRASPFAGTPRYPSLPIVHKGIWDGSSWEWEAVTLAFFKVQYAYAGVENANNVLDEVRDPVRMLKHVMPLAIISACLLYILLNVAFFLVLPLEEIKDSGEMAAAAFFDRLFGADAGGILISLLIAISVAGNVMVSIFSVSRLNQEIARQGFLPCRFASSQPRNAPLGGVLVNLVPSALLILFLPSQNVYSFILSAEGYTRQWIDIALAGGLLWLRRQAPDVPRPFRAWRPLIWFRLGLCLAMALAPFVPEKGGAPRAPGIGLFHGIYALVGIGVATLYWFTWAKVLPYFGHYRLREQEGVLPDGTSYKEIVRVSCHEHNGD</sequence>
<dbReference type="Proteomes" id="UP000286921">
    <property type="component" value="Unassembled WGS sequence"/>
</dbReference>
<feature type="transmembrane region" description="Helical" evidence="5">
    <location>
        <begin position="435"/>
        <end position="452"/>
    </location>
</feature>
<gene>
    <name evidence="6" type="ORF">AAWM_00029</name>
</gene>
<keyword evidence="3 5" id="KW-1133">Transmembrane helix</keyword>
<keyword evidence="7" id="KW-1185">Reference proteome</keyword>
<dbReference type="GO" id="GO:0015179">
    <property type="term" value="F:L-amino acid transmembrane transporter activity"/>
    <property type="evidence" value="ECO:0007669"/>
    <property type="project" value="TreeGrafter"/>
</dbReference>
<dbReference type="EMBL" id="BDHI01000001">
    <property type="protein sequence ID" value="GCB17144.1"/>
    <property type="molecule type" value="Genomic_DNA"/>
</dbReference>
<proteinExistence type="predicted"/>
<protein>
    <submittedName>
        <fullName evidence="6">Low-affinity methionine permease</fullName>
    </submittedName>
</protein>
<comment type="caution">
    <text evidence="6">The sequence shown here is derived from an EMBL/GenBank/DDBJ whole genome shotgun (WGS) entry which is preliminary data.</text>
</comment>
<evidence type="ECO:0000256" key="2">
    <source>
        <dbReference type="ARBA" id="ARBA00022692"/>
    </source>
</evidence>
<dbReference type="Gene3D" id="1.20.1740.10">
    <property type="entry name" value="Amino acid/polyamine transporter I"/>
    <property type="match status" value="1"/>
</dbReference>
<feature type="transmembrane region" description="Helical" evidence="5">
    <location>
        <begin position="157"/>
        <end position="177"/>
    </location>
</feature>
<feature type="transmembrane region" description="Helical" evidence="5">
    <location>
        <begin position="464"/>
        <end position="484"/>
    </location>
</feature>
<organism evidence="6 7">
    <name type="scientific">Aspergillus awamori</name>
    <name type="common">Black koji mold</name>
    <dbReference type="NCBI Taxonomy" id="105351"/>
    <lineage>
        <taxon>Eukaryota</taxon>
        <taxon>Fungi</taxon>
        <taxon>Dikarya</taxon>
        <taxon>Ascomycota</taxon>
        <taxon>Pezizomycotina</taxon>
        <taxon>Eurotiomycetes</taxon>
        <taxon>Eurotiomycetidae</taxon>
        <taxon>Eurotiales</taxon>
        <taxon>Aspergillaceae</taxon>
        <taxon>Aspergillus</taxon>
    </lineage>
</organism>
<evidence type="ECO:0000256" key="3">
    <source>
        <dbReference type="ARBA" id="ARBA00022989"/>
    </source>
</evidence>
<evidence type="ECO:0000256" key="5">
    <source>
        <dbReference type="SAM" id="Phobius"/>
    </source>
</evidence>
<evidence type="ECO:0000256" key="1">
    <source>
        <dbReference type="ARBA" id="ARBA00004141"/>
    </source>
</evidence>
<reference evidence="6 7" key="1">
    <citation type="submission" date="2016-09" db="EMBL/GenBank/DDBJ databases">
        <title>Aspergillus awamori IFM 58123T.</title>
        <authorList>
            <person name="Kusuya Y."/>
            <person name="Shimizu M."/>
            <person name="Takahashi H."/>
            <person name="Yaguchi T."/>
        </authorList>
    </citation>
    <scope>NUCLEOTIDE SEQUENCE [LARGE SCALE GENOMIC DNA]</scope>
    <source>
        <strain evidence="6 7">IFM 58123</strain>
    </source>
</reference>
<accession>A0A401KCW0</accession>
<feature type="transmembrane region" description="Helical" evidence="5">
    <location>
        <begin position="183"/>
        <end position="205"/>
    </location>
</feature>